<evidence type="ECO:0000313" key="4">
    <source>
        <dbReference type="Proteomes" id="UP000078595"/>
    </source>
</evidence>
<dbReference type="STRING" id="1296121.A0A1A6ADG3"/>
<dbReference type="RefSeq" id="XP_018265953.1">
    <property type="nucleotide sequence ID" value="XM_018405672.1"/>
</dbReference>
<organism evidence="2">
    <name type="scientific">Kwoniella dejecticola CBS 10117</name>
    <dbReference type="NCBI Taxonomy" id="1296121"/>
    <lineage>
        <taxon>Eukaryota</taxon>
        <taxon>Fungi</taxon>
        <taxon>Dikarya</taxon>
        <taxon>Basidiomycota</taxon>
        <taxon>Agaricomycotina</taxon>
        <taxon>Tremellomycetes</taxon>
        <taxon>Tremellales</taxon>
        <taxon>Cryptococcaceae</taxon>
        <taxon>Kwoniella</taxon>
    </lineage>
</organism>
<proteinExistence type="predicted"/>
<feature type="compositionally biased region" description="Acidic residues" evidence="1">
    <location>
        <begin position="147"/>
        <end position="166"/>
    </location>
</feature>
<keyword evidence="4" id="KW-1185">Reference proteome</keyword>
<gene>
    <name evidence="2" type="ORF">I303_02330</name>
    <name evidence="3" type="ORF">I303_101538</name>
</gene>
<feature type="compositionally biased region" description="Basic and acidic residues" evidence="1">
    <location>
        <begin position="172"/>
        <end position="210"/>
    </location>
</feature>
<name>A0A1A6ADG3_9TREE</name>
<dbReference type="GeneID" id="28966029"/>
<dbReference type="CDD" id="cd19817">
    <property type="entry name" value="Bbox1_ANCHR-like"/>
    <property type="match status" value="1"/>
</dbReference>
<reference evidence="2" key="1">
    <citation type="submission" date="2013-07" db="EMBL/GenBank/DDBJ databases">
        <title>The Genome Sequence of Cryptococcus dejecticola CBS10117.</title>
        <authorList>
            <consortium name="The Broad Institute Genome Sequencing Platform"/>
            <person name="Cuomo C."/>
            <person name="Litvintseva A."/>
            <person name="Chen Y."/>
            <person name="Heitman J."/>
            <person name="Sun S."/>
            <person name="Springer D."/>
            <person name="Dromer F."/>
            <person name="Young S.K."/>
            <person name="Zeng Q."/>
            <person name="Gargeya S."/>
            <person name="Fitzgerald M."/>
            <person name="Abouelleil A."/>
            <person name="Alvarado L."/>
            <person name="Berlin A.M."/>
            <person name="Chapman S.B."/>
            <person name="Dewar J."/>
            <person name="Goldberg J."/>
            <person name="Griggs A."/>
            <person name="Gujja S."/>
            <person name="Hansen M."/>
            <person name="Howarth C."/>
            <person name="Imamovic A."/>
            <person name="Larimer J."/>
            <person name="McCowan C."/>
            <person name="Murphy C."/>
            <person name="Pearson M."/>
            <person name="Priest M."/>
            <person name="Roberts A."/>
            <person name="Saif S."/>
            <person name="Shea T."/>
            <person name="Sykes S."/>
            <person name="Wortman J."/>
            <person name="Nusbaum C."/>
            <person name="Birren B."/>
        </authorList>
    </citation>
    <scope>NUCLEOTIDE SEQUENCE [LARGE SCALE GENOMIC DNA]</scope>
    <source>
        <strain evidence="2">CBS 10117</strain>
    </source>
</reference>
<accession>A0A1A6ADG3</accession>
<reference evidence="3" key="2">
    <citation type="submission" date="2013-07" db="EMBL/GenBank/DDBJ databases">
        <authorList>
            <consortium name="The Broad Institute Genome Sequencing Platform"/>
            <person name="Cuomo C."/>
            <person name="Litvintseva A."/>
            <person name="Chen Y."/>
            <person name="Heitman J."/>
            <person name="Sun S."/>
            <person name="Springer D."/>
            <person name="Dromer F."/>
            <person name="Young S.K."/>
            <person name="Zeng Q."/>
            <person name="Gargeya S."/>
            <person name="Fitzgerald M."/>
            <person name="Abouelleil A."/>
            <person name="Alvarado L."/>
            <person name="Berlin A.M."/>
            <person name="Chapman S.B."/>
            <person name="Dewar J."/>
            <person name="Goldberg J."/>
            <person name="Griggs A."/>
            <person name="Gujja S."/>
            <person name="Hansen M."/>
            <person name="Howarth C."/>
            <person name="Imamovic A."/>
            <person name="Larimer J."/>
            <person name="McCowan C."/>
            <person name="Murphy C."/>
            <person name="Pearson M."/>
            <person name="Priest M."/>
            <person name="Roberts A."/>
            <person name="Saif S."/>
            <person name="Shea T."/>
            <person name="Sykes S."/>
            <person name="Wortman J."/>
            <person name="Nusbaum C."/>
            <person name="Birren B."/>
        </authorList>
    </citation>
    <scope>NUCLEOTIDE SEQUENCE</scope>
    <source>
        <strain evidence="3">CBS 10117</strain>
    </source>
</reference>
<dbReference type="KEGG" id="kdj:28966029"/>
<feature type="region of interest" description="Disordered" evidence="1">
    <location>
        <begin position="114"/>
        <end position="269"/>
    </location>
</feature>
<dbReference type="OrthoDB" id="5407799at2759"/>
<feature type="compositionally biased region" description="Acidic residues" evidence="1">
    <location>
        <begin position="63"/>
        <end position="74"/>
    </location>
</feature>
<evidence type="ECO:0000313" key="3">
    <source>
        <dbReference type="EMBL" id="WWC58992.1"/>
    </source>
</evidence>
<dbReference type="InterPro" id="IPR044553">
    <property type="entry name" value="Bbox1_ANCHR"/>
</dbReference>
<sequence>MSDEDLFARFAALRAPSHHLEDECSATSSHRDNVETVARQAKAEDDELGRIAEGRFDGISLGQDDENEGEDQDEELRKRMANLRGSDAIHSYLGGAEPQGDADVEELLASFENAPSHDPQFGDMEGLDKEAKNALKDAKTLIPTSDEKEEVDADHEQEEEDEETEEQILTRALEEASLERLHDPPSIRQDSDVDEKGRSASQGDTRRLDELGGLSFPSLPTHVLQETDNDDPAEDVDEDTKKRLNALLGLSPSPHKPGQAPTKDIPKVAPKSWNLPGFDLNRDEDTETWCCICNKDATLICLGCDDDLYCEECWREGHGLGDGQERGHRTKRFVYKRQPVGAA</sequence>
<dbReference type="EMBL" id="CP144531">
    <property type="protein sequence ID" value="WWC58992.1"/>
    <property type="molecule type" value="Genomic_DNA"/>
</dbReference>
<feature type="compositionally biased region" description="Basic and acidic residues" evidence="1">
    <location>
        <begin position="126"/>
        <end position="139"/>
    </location>
</feature>
<reference evidence="3" key="3">
    <citation type="submission" date="2024-02" db="EMBL/GenBank/DDBJ databases">
        <title>Comparative genomics of Cryptococcus and Kwoniella reveals pathogenesis evolution and contrasting modes of karyotype evolution via chromosome fusion or intercentromeric recombination.</title>
        <authorList>
            <person name="Coelho M.A."/>
            <person name="David-Palma M."/>
            <person name="Shea T."/>
            <person name="Bowers K."/>
            <person name="McGinley-Smith S."/>
            <person name="Mohammad A.W."/>
            <person name="Gnirke A."/>
            <person name="Yurkov A.M."/>
            <person name="Nowrousian M."/>
            <person name="Sun S."/>
            <person name="Cuomo C.A."/>
            <person name="Heitman J."/>
        </authorList>
    </citation>
    <scope>NUCLEOTIDE SEQUENCE</scope>
    <source>
        <strain evidence="3">CBS 10117</strain>
    </source>
</reference>
<evidence type="ECO:0000313" key="2">
    <source>
        <dbReference type="EMBL" id="OBR88111.1"/>
    </source>
</evidence>
<dbReference type="Pfam" id="PF22586">
    <property type="entry name" value="ANCHR-like_BBOX"/>
    <property type="match status" value="1"/>
</dbReference>
<feature type="compositionally biased region" description="Acidic residues" evidence="1">
    <location>
        <begin position="227"/>
        <end position="238"/>
    </location>
</feature>
<dbReference type="Proteomes" id="UP000078595">
    <property type="component" value="Chromosome 2"/>
</dbReference>
<dbReference type="SUPFAM" id="SSF57845">
    <property type="entry name" value="B-box zinc-binding domain"/>
    <property type="match status" value="1"/>
</dbReference>
<feature type="region of interest" description="Disordered" evidence="1">
    <location>
        <begin position="55"/>
        <end position="78"/>
    </location>
</feature>
<dbReference type="PANTHER" id="PTHR46603:SF1">
    <property type="entry name" value="ABSCISSION_NOCUT CHECKPOINT REGULATOR"/>
    <property type="match status" value="1"/>
</dbReference>
<evidence type="ECO:0000256" key="1">
    <source>
        <dbReference type="SAM" id="MobiDB-lite"/>
    </source>
</evidence>
<dbReference type="PANTHER" id="PTHR46603">
    <property type="entry name" value="ABSCISSION/NOCUT CHECKPOINT REGULATOR"/>
    <property type="match status" value="1"/>
</dbReference>
<protein>
    <recommendedName>
        <fullName evidence="5">Zinc finger FYVE domain-containing protein 19</fullName>
    </recommendedName>
</protein>
<dbReference type="AlphaFoldDB" id="A0A1A6ADG3"/>
<evidence type="ECO:0008006" key="5">
    <source>
        <dbReference type="Google" id="ProtNLM"/>
    </source>
</evidence>
<dbReference type="EMBL" id="KI894028">
    <property type="protein sequence ID" value="OBR88111.1"/>
    <property type="molecule type" value="Genomic_DNA"/>
</dbReference>
<dbReference type="VEuPathDB" id="FungiDB:I303_02330"/>